<dbReference type="Gene3D" id="3.30.70.1290">
    <property type="entry name" value="Transposase IS200-like"/>
    <property type="match status" value="1"/>
</dbReference>
<proteinExistence type="predicted"/>
<dbReference type="SMART" id="SM01321">
    <property type="entry name" value="Y1_Tnp"/>
    <property type="match status" value="1"/>
</dbReference>
<dbReference type="PANTHER" id="PTHR34322">
    <property type="entry name" value="TRANSPOSASE, Y1_TNP DOMAIN-CONTAINING"/>
    <property type="match status" value="1"/>
</dbReference>
<dbReference type="InterPro" id="IPR036515">
    <property type="entry name" value="Transposase_17_sf"/>
</dbReference>
<feature type="domain" description="Transposase IS200-like" evidence="1">
    <location>
        <begin position="9"/>
        <end position="126"/>
    </location>
</feature>
<dbReference type="GO" id="GO:0003677">
    <property type="term" value="F:DNA binding"/>
    <property type="evidence" value="ECO:0007669"/>
    <property type="project" value="InterPro"/>
</dbReference>
<name>A0A1G2KQ69_9BACT</name>
<sequence>MGRPPRVDIGGMVYHVLNRANFRFKLFSKDKQYQEFLDILKESQECAPMRILAYCLMPNHWHLVLYPKHEGELSKFMHQMTLTHTQRFHVRTKTIGYGHIYQGRYKSFLVEDDRYFLTLMRYVERNAKRAALVKRAEDWKWSSAHTRFLGTEKQKKFLSPWPVEEPDDYREWLNRSEAKEEIENIRYSIKRSKPYGSEEWVQKIIKKFGLETTVKDPWRPKKI</sequence>
<dbReference type="AlphaFoldDB" id="A0A1G2KQ69"/>
<dbReference type="GO" id="GO:0004803">
    <property type="term" value="F:transposase activity"/>
    <property type="evidence" value="ECO:0007669"/>
    <property type="project" value="InterPro"/>
</dbReference>
<dbReference type="Proteomes" id="UP000177811">
    <property type="component" value="Unassembled WGS sequence"/>
</dbReference>
<evidence type="ECO:0000313" key="2">
    <source>
        <dbReference type="EMBL" id="OHA01570.1"/>
    </source>
</evidence>
<dbReference type="GO" id="GO:0006313">
    <property type="term" value="P:DNA transposition"/>
    <property type="evidence" value="ECO:0007669"/>
    <property type="project" value="InterPro"/>
</dbReference>
<accession>A0A1G2KQ69</accession>
<gene>
    <name evidence="2" type="ORF">A3C16_00330</name>
</gene>
<protein>
    <recommendedName>
        <fullName evidence="1">Transposase IS200-like domain-containing protein</fullName>
    </recommendedName>
</protein>
<dbReference type="Pfam" id="PF01797">
    <property type="entry name" value="Y1_Tnp"/>
    <property type="match status" value="1"/>
</dbReference>
<evidence type="ECO:0000313" key="3">
    <source>
        <dbReference type="Proteomes" id="UP000177811"/>
    </source>
</evidence>
<dbReference type="SUPFAM" id="SSF143422">
    <property type="entry name" value="Transposase IS200-like"/>
    <property type="match status" value="1"/>
</dbReference>
<comment type="caution">
    <text evidence="2">The sequence shown here is derived from an EMBL/GenBank/DDBJ whole genome shotgun (WGS) entry which is preliminary data.</text>
</comment>
<dbReference type="EMBL" id="MHQL01000059">
    <property type="protein sequence ID" value="OHA01570.1"/>
    <property type="molecule type" value="Genomic_DNA"/>
</dbReference>
<evidence type="ECO:0000259" key="1">
    <source>
        <dbReference type="SMART" id="SM01321"/>
    </source>
</evidence>
<reference evidence="2 3" key="1">
    <citation type="journal article" date="2016" name="Nat. Commun.">
        <title>Thousands of microbial genomes shed light on interconnected biogeochemical processes in an aquifer system.</title>
        <authorList>
            <person name="Anantharaman K."/>
            <person name="Brown C.T."/>
            <person name="Hug L.A."/>
            <person name="Sharon I."/>
            <person name="Castelle C.J."/>
            <person name="Probst A.J."/>
            <person name="Thomas B.C."/>
            <person name="Singh A."/>
            <person name="Wilkins M.J."/>
            <person name="Karaoz U."/>
            <person name="Brodie E.L."/>
            <person name="Williams K.H."/>
            <person name="Hubbard S.S."/>
            <person name="Banfield J.F."/>
        </authorList>
    </citation>
    <scope>NUCLEOTIDE SEQUENCE [LARGE SCALE GENOMIC DNA]</scope>
</reference>
<dbReference type="InterPro" id="IPR002686">
    <property type="entry name" value="Transposase_17"/>
</dbReference>
<organism evidence="2 3">
    <name type="scientific">Candidatus Sungbacteria bacterium RIFCSPHIGHO2_02_FULL_51_29</name>
    <dbReference type="NCBI Taxonomy" id="1802273"/>
    <lineage>
        <taxon>Bacteria</taxon>
        <taxon>Candidatus Sungiibacteriota</taxon>
    </lineage>
</organism>
<dbReference type="PANTHER" id="PTHR34322:SF2">
    <property type="entry name" value="TRANSPOSASE IS200-LIKE DOMAIN-CONTAINING PROTEIN"/>
    <property type="match status" value="1"/>
</dbReference>